<organism evidence="2 3">
    <name type="scientific">Giardia intestinalis (strain P15)</name>
    <name type="common">Giardia lamblia</name>
    <dbReference type="NCBI Taxonomy" id="658858"/>
    <lineage>
        <taxon>Eukaryota</taxon>
        <taxon>Metamonada</taxon>
        <taxon>Diplomonadida</taxon>
        <taxon>Hexamitidae</taxon>
        <taxon>Giardiinae</taxon>
        <taxon>Giardia</taxon>
    </lineage>
</organism>
<evidence type="ECO:0000256" key="1">
    <source>
        <dbReference type="SAM" id="MobiDB-lite"/>
    </source>
</evidence>
<dbReference type="VEuPathDB" id="GiardiaDB:GLP15_2449"/>
<evidence type="ECO:0000313" key="2">
    <source>
        <dbReference type="EMBL" id="EFO61846.1"/>
    </source>
</evidence>
<dbReference type="OrthoDB" id="10259652at2759"/>
<feature type="region of interest" description="Disordered" evidence="1">
    <location>
        <begin position="201"/>
        <end position="266"/>
    </location>
</feature>
<gene>
    <name evidence="2" type="ORF">GLP15_2449</name>
</gene>
<proteinExistence type="predicted"/>
<dbReference type="OMA" id="KIEYHPG"/>
<reference evidence="2 3" key="1">
    <citation type="journal article" date="2010" name="BMC Genomics">
        <title>Genome analysis and comparative genomics of a Giardia intestinalis assemblage E isolate.</title>
        <authorList>
            <person name="Jerlstrom-Hultqvist J."/>
            <person name="Franzen O."/>
            <person name="Ankarklev J."/>
            <person name="Xu F."/>
            <person name="Nohynkova E."/>
            <person name="Andersson J.O."/>
            <person name="Svard S.G."/>
            <person name="Andersson B."/>
        </authorList>
    </citation>
    <scope>NUCLEOTIDE SEQUENCE [LARGE SCALE GENOMIC DNA]</scope>
    <source>
        <strain evidence="2 3">P15</strain>
    </source>
</reference>
<feature type="compositionally biased region" description="Low complexity" evidence="1">
    <location>
        <begin position="238"/>
        <end position="249"/>
    </location>
</feature>
<feature type="compositionally biased region" description="Polar residues" evidence="1">
    <location>
        <begin position="94"/>
        <end position="114"/>
    </location>
</feature>
<sequence>MFEELKEEREKFAARIRSLQRARHESSARPFYSLQPQGSQSLSQLCSQMTEPVSYNKNGGKTRAANHFDLLAESITDLERIHNEKPDNIVNAPQDKTSSTVPSATMADNSIESSCSPTTYNVVRSGYKLCDSVSSFSDYNTIGVLNHLAVHSQTTNEKRDEEISVPAAVHTPITRHTEIVAHRVSVTKDTASANRTEYRQTMACSPSRDVSARTHKQTDKGTMTHSPCLKTVAIQVEPSHSSSALPSSPQIHSQQPKTSGHRRDDKKKLTVSAFVHPIRKQPKIEYHPGAISSLVHPAYSSSVLQSYTEIYKSLSNTSKAILSN</sequence>
<feature type="region of interest" description="Disordered" evidence="1">
    <location>
        <begin position="87"/>
        <end position="114"/>
    </location>
</feature>
<dbReference type="EMBL" id="ACVC01000208">
    <property type="protein sequence ID" value="EFO61846.1"/>
    <property type="molecule type" value="Genomic_DNA"/>
</dbReference>
<protein>
    <submittedName>
        <fullName evidence="2">Uncharacterized protein</fullName>
    </submittedName>
</protein>
<evidence type="ECO:0000313" key="3">
    <source>
        <dbReference type="Proteomes" id="UP000008974"/>
    </source>
</evidence>
<accession>E1F6S4</accession>
<feature type="compositionally biased region" description="Basic and acidic residues" evidence="1">
    <location>
        <begin position="210"/>
        <end position="219"/>
    </location>
</feature>
<dbReference type="AlphaFoldDB" id="E1F6S4"/>
<dbReference type="Proteomes" id="UP000008974">
    <property type="component" value="Unassembled WGS sequence"/>
</dbReference>
<comment type="caution">
    <text evidence="2">The sequence shown here is derived from an EMBL/GenBank/DDBJ whole genome shotgun (WGS) entry which is preliminary data.</text>
</comment>
<name>E1F6S4_GIAIA</name>